<dbReference type="SUPFAM" id="SSF53254">
    <property type="entry name" value="Phosphoglycerate mutase-like"/>
    <property type="match status" value="1"/>
</dbReference>
<dbReference type="GO" id="GO:0004331">
    <property type="term" value="F:fructose-2,6-bisphosphate 2-phosphatase activity"/>
    <property type="evidence" value="ECO:0007669"/>
    <property type="project" value="TreeGrafter"/>
</dbReference>
<feature type="region of interest" description="Disordered" evidence="3">
    <location>
        <begin position="107"/>
        <end position="127"/>
    </location>
</feature>
<dbReference type="Pfam" id="PF00300">
    <property type="entry name" value="His_Phos_1"/>
    <property type="match status" value="1"/>
</dbReference>
<reference evidence="5" key="1">
    <citation type="journal article" date="2013" name="New Phytol.">
        <title>Comparative genomic and transcriptomic analyses reveal the hemibiotrophic stage shift of Colletotrichum fungi.</title>
        <authorList>
            <person name="Gan P."/>
            <person name="Ikeda K."/>
            <person name="Irieda H."/>
            <person name="Narusaka M."/>
            <person name="O'Connell R.J."/>
            <person name="Narusaka Y."/>
            <person name="Takano Y."/>
            <person name="Kubo Y."/>
            <person name="Shirasu K."/>
        </authorList>
    </citation>
    <scope>NUCLEOTIDE SEQUENCE [LARGE SCALE GENOMIC DNA]</scope>
    <source>
        <strain evidence="5">104-T / ATCC 96160 / CBS 514.97 / LARS 414 / MAFF 240422</strain>
    </source>
</reference>
<dbReference type="GO" id="GO:0045820">
    <property type="term" value="P:negative regulation of glycolytic process"/>
    <property type="evidence" value="ECO:0007669"/>
    <property type="project" value="TreeGrafter"/>
</dbReference>
<feature type="binding site" evidence="2">
    <location>
        <position position="64"/>
    </location>
    <ligand>
        <name>substrate</name>
    </ligand>
</feature>
<proteinExistence type="predicted"/>
<dbReference type="PROSITE" id="PS00175">
    <property type="entry name" value="PG_MUTASE"/>
    <property type="match status" value="1"/>
</dbReference>
<evidence type="ECO:0000256" key="1">
    <source>
        <dbReference type="ARBA" id="ARBA00022801"/>
    </source>
</evidence>
<dbReference type="CDD" id="cd07067">
    <property type="entry name" value="HP_PGM_like"/>
    <property type="match status" value="1"/>
</dbReference>
<dbReference type="InterPro" id="IPR001345">
    <property type="entry name" value="PG/BPGM_mutase_AS"/>
</dbReference>
<feature type="binding site" evidence="2">
    <location>
        <begin position="10"/>
        <end position="17"/>
    </location>
    <ligand>
        <name>substrate</name>
    </ligand>
</feature>
<dbReference type="InterPro" id="IPR013078">
    <property type="entry name" value="His_Pase_superF_clade-1"/>
</dbReference>
<name>A0A484F9W6_COLOR</name>
<evidence type="ECO:0000313" key="4">
    <source>
        <dbReference type="EMBL" id="TDZ15080.1"/>
    </source>
</evidence>
<dbReference type="GO" id="GO:0043456">
    <property type="term" value="P:regulation of pentose-phosphate shunt"/>
    <property type="evidence" value="ECO:0007669"/>
    <property type="project" value="TreeGrafter"/>
</dbReference>
<comment type="caution">
    <text evidence="4">The sequence shown here is derived from an EMBL/GenBank/DDBJ whole genome shotgun (WGS) entry which is preliminary data.</text>
</comment>
<dbReference type="EMBL" id="AMCV02000043">
    <property type="protein sequence ID" value="TDZ15080.1"/>
    <property type="molecule type" value="Genomic_DNA"/>
</dbReference>
<reference evidence="5" key="2">
    <citation type="journal article" date="2019" name="Mol. Plant Microbe Interact.">
        <title>Genome sequence resources for four phytopathogenic fungi from the Colletotrichum orbiculare species complex.</title>
        <authorList>
            <person name="Gan P."/>
            <person name="Tsushima A."/>
            <person name="Narusaka M."/>
            <person name="Narusaka Y."/>
            <person name="Takano Y."/>
            <person name="Kubo Y."/>
            <person name="Shirasu K."/>
        </authorList>
    </citation>
    <scope>GENOME REANNOTATION</scope>
    <source>
        <strain evidence="5">104-T / ATCC 96160 / CBS 514.97 / LARS 414 / MAFF 240422</strain>
    </source>
</reference>
<dbReference type="SMART" id="SM00855">
    <property type="entry name" value="PGAM"/>
    <property type="match status" value="1"/>
</dbReference>
<protein>
    <submittedName>
        <fullName evidence="4">Phosphatase</fullName>
    </submittedName>
</protein>
<gene>
    <name evidence="4" type="ORF">Cob_v011971</name>
</gene>
<accession>A0A484F9W6</accession>
<sequence>MGAIHLYLVRHGESVDNVANLYAGSRDAALTSHGVLQARRLGAHLATRTAKARVSHIFASNLQRAVRTAEAVRDAISAPPAEAESSATGGRAVEVVQLPELREKHFGSGEGQRVGARAAGERHVGSETHEEMGARAKRFVDEFLAPIFACVEEAGEDESVIIVAHGIILGVLARVLRSVGNFASSVATPEDTLSMTWSNTGFLEYLVTPTGKTAPPKGSPRWPNLSVKTLTVNCTDHLQGLRKTRGEAEVWGRCMTRLPSVPWDTQIWASRGLTIKDQKPSHSTEHQSSSLASRSNRSVLQFNPLCQCVPITIMSVS</sequence>
<dbReference type="InterPro" id="IPR051695">
    <property type="entry name" value="Phosphoglycerate_Mutase"/>
</dbReference>
<dbReference type="Gene3D" id="3.40.50.1240">
    <property type="entry name" value="Phosphoglycerate mutase-like"/>
    <property type="match status" value="1"/>
</dbReference>
<keyword evidence="5" id="KW-1185">Reference proteome</keyword>
<dbReference type="STRING" id="1213857.A0A484F9W6"/>
<dbReference type="AlphaFoldDB" id="A0A484F9W6"/>
<dbReference type="Proteomes" id="UP000014480">
    <property type="component" value="Unassembled WGS sequence"/>
</dbReference>
<keyword evidence="1" id="KW-0378">Hydrolase</keyword>
<dbReference type="OrthoDB" id="354304at2759"/>
<organism evidence="4 5">
    <name type="scientific">Colletotrichum orbiculare (strain 104-T / ATCC 96160 / CBS 514.97 / LARS 414 / MAFF 240422)</name>
    <name type="common">Cucumber anthracnose fungus</name>
    <name type="synonym">Colletotrichum lagenarium</name>
    <dbReference type="NCBI Taxonomy" id="1213857"/>
    <lineage>
        <taxon>Eukaryota</taxon>
        <taxon>Fungi</taxon>
        <taxon>Dikarya</taxon>
        <taxon>Ascomycota</taxon>
        <taxon>Pezizomycotina</taxon>
        <taxon>Sordariomycetes</taxon>
        <taxon>Hypocreomycetidae</taxon>
        <taxon>Glomerellales</taxon>
        <taxon>Glomerellaceae</taxon>
        <taxon>Colletotrichum</taxon>
        <taxon>Colletotrichum orbiculare species complex</taxon>
    </lineage>
</organism>
<dbReference type="PANTHER" id="PTHR46517:SF1">
    <property type="entry name" value="FRUCTOSE-2,6-BISPHOSPHATASE TIGAR"/>
    <property type="match status" value="1"/>
</dbReference>
<evidence type="ECO:0000256" key="2">
    <source>
        <dbReference type="PIRSR" id="PIRSR613078-2"/>
    </source>
</evidence>
<evidence type="ECO:0000313" key="5">
    <source>
        <dbReference type="Proteomes" id="UP000014480"/>
    </source>
</evidence>
<dbReference type="InterPro" id="IPR029033">
    <property type="entry name" value="His_PPase_superfam"/>
</dbReference>
<dbReference type="GO" id="GO:0005829">
    <property type="term" value="C:cytosol"/>
    <property type="evidence" value="ECO:0007669"/>
    <property type="project" value="TreeGrafter"/>
</dbReference>
<dbReference type="PANTHER" id="PTHR46517">
    <property type="entry name" value="FRUCTOSE-2,6-BISPHOSPHATASE TIGAR"/>
    <property type="match status" value="1"/>
</dbReference>
<evidence type="ECO:0000256" key="3">
    <source>
        <dbReference type="SAM" id="MobiDB-lite"/>
    </source>
</evidence>